<dbReference type="AlphaFoldDB" id="A0A2P6R997"/>
<dbReference type="InterPro" id="IPR001005">
    <property type="entry name" value="SANT/Myb"/>
</dbReference>
<sequence>MATRTSDDHRVKRIRTGHSVTCLTSTHENNQIFKPQPVCNSNSSGSLLTIEDEYKLKPAYDLTILDDMRKYGPSCKIYPASLMDTDGSGHGWTIVDDMEQYGNSCKEFSTSALIDKDESAHGSNKLTPEYSNLCNATSKNVNDSVDSLDSSSLDECDSELERALRLLISSDDDLPRSTPSAHSSASLRSSNRNSKAAEILRLLFSDGQYFQKSVPIGPGFQAEVPEWRGPVNRKNRYVGNASKKWLGTRMYPIKRLKNAGADTKSIGKGRPDSCSCVSPGSAGCVKHHIDEARLRLQAEIGPAFRTWMFDEMGEFASKSWTLKEQSTFESLVRKNPLSNEASFWKLAFKRFPNKCRKSIVSYYNNVFITRRLSLQTRSSVDEIDSDDD</sequence>
<dbReference type="PANTHER" id="PTHR46872">
    <property type="entry name" value="DNA BINDING PROTEIN"/>
    <property type="match status" value="1"/>
</dbReference>
<evidence type="ECO:0000313" key="3">
    <source>
        <dbReference type="EMBL" id="PRQ43013.1"/>
    </source>
</evidence>
<evidence type="ECO:0000256" key="1">
    <source>
        <dbReference type="SAM" id="MobiDB-lite"/>
    </source>
</evidence>
<dbReference type="STRING" id="74649.A0A2P6R997"/>
<dbReference type="Proteomes" id="UP000238479">
    <property type="component" value="Chromosome 3"/>
</dbReference>
<name>A0A2P6R997_ROSCH</name>
<accession>A0A2P6R997</accession>
<feature type="compositionally biased region" description="Low complexity" evidence="1">
    <location>
        <begin position="176"/>
        <end position="190"/>
    </location>
</feature>
<evidence type="ECO:0000313" key="4">
    <source>
        <dbReference type="Proteomes" id="UP000238479"/>
    </source>
</evidence>
<proteinExistence type="predicted"/>
<gene>
    <name evidence="3" type="ORF">RchiOBHm_Chr3g0463841</name>
</gene>
<keyword evidence="4" id="KW-1185">Reference proteome</keyword>
<feature type="domain" description="Myb-like" evidence="2">
    <location>
        <begin position="318"/>
        <end position="366"/>
    </location>
</feature>
<feature type="region of interest" description="Disordered" evidence="1">
    <location>
        <begin position="171"/>
        <end position="190"/>
    </location>
</feature>
<reference evidence="3 4" key="1">
    <citation type="journal article" date="2018" name="Nat. Genet.">
        <title>The Rosa genome provides new insights in the design of modern roses.</title>
        <authorList>
            <person name="Bendahmane M."/>
        </authorList>
    </citation>
    <scope>NUCLEOTIDE SEQUENCE [LARGE SCALE GENOMIC DNA]</scope>
    <source>
        <strain evidence="4">cv. Old Blush</strain>
    </source>
</reference>
<dbReference type="EMBL" id="PDCK01000041">
    <property type="protein sequence ID" value="PRQ43013.1"/>
    <property type="molecule type" value="Genomic_DNA"/>
</dbReference>
<dbReference type="CDD" id="cd00167">
    <property type="entry name" value="SANT"/>
    <property type="match status" value="1"/>
</dbReference>
<protein>
    <recommendedName>
        <fullName evidence="2">Myb-like domain-containing protein</fullName>
    </recommendedName>
</protein>
<evidence type="ECO:0000259" key="2">
    <source>
        <dbReference type="Pfam" id="PF00249"/>
    </source>
</evidence>
<dbReference type="OrthoDB" id="1938526at2759"/>
<dbReference type="OMA" id="HENNQIF"/>
<dbReference type="Gramene" id="PRQ43013">
    <property type="protein sequence ID" value="PRQ43013"/>
    <property type="gene ID" value="RchiOBHm_Chr3g0463841"/>
</dbReference>
<dbReference type="PANTHER" id="PTHR46872:SF10">
    <property type="entry name" value="MYB-LIKE DOMAIN-CONTAINING PROTEIN"/>
    <property type="match status" value="1"/>
</dbReference>
<dbReference type="Pfam" id="PF00249">
    <property type="entry name" value="Myb_DNA-binding"/>
    <property type="match status" value="1"/>
</dbReference>
<organism evidence="3 4">
    <name type="scientific">Rosa chinensis</name>
    <name type="common">China rose</name>
    <dbReference type="NCBI Taxonomy" id="74649"/>
    <lineage>
        <taxon>Eukaryota</taxon>
        <taxon>Viridiplantae</taxon>
        <taxon>Streptophyta</taxon>
        <taxon>Embryophyta</taxon>
        <taxon>Tracheophyta</taxon>
        <taxon>Spermatophyta</taxon>
        <taxon>Magnoliopsida</taxon>
        <taxon>eudicotyledons</taxon>
        <taxon>Gunneridae</taxon>
        <taxon>Pentapetalae</taxon>
        <taxon>rosids</taxon>
        <taxon>fabids</taxon>
        <taxon>Rosales</taxon>
        <taxon>Rosaceae</taxon>
        <taxon>Rosoideae</taxon>
        <taxon>Rosoideae incertae sedis</taxon>
        <taxon>Rosa</taxon>
    </lineage>
</organism>
<comment type="caution">
    <text evidence="3">The sequence shown here is derived from an EMBL/GenBank/DDBJ whole genome shotgun (WGS) entry which is preliminary data.</text>
</comment>